<name>A0A379MUD6_9BACT</name>
<dbReference type="STRING" id="880526.GCA_000427365_00098"/>
<proteinExistence type="inferred from homology"/>
<dbReference type="EMBL" id="UGVL01000001">
    <property type="protein sequence ID" value="SUE34242.1"/>
    <property type="molecule type" value="Genomic_DNA"/>
</dbReference>
<dbReference type="Proteomes" id="UP000255233">
    <property type="component" value="Unassembled WGS sequence"/>
</dbReference>
<keyword evidence="2 4" id="KW-0413">Isomerase</keyword>
<dbReference type="CDD" id="cd02869">
    <property type="entry name" value="PseudoU_synth_RluA_like"/>
    <property type="match status" value="1"/>
</dbReference>
<reference evidence="4 5" key="1">
    <citation type="submission" date="2018-06" db="EMBL/GenBank/DDBJ databases">
        <authorList>
            <consortium name="Pathogen Informatics"/>
            <person name="Doyle S."/>
        </authorList>
    </citation>
    <scope>NUCLEOTIDE SEQUENCE [LARGE SCALE GENOMIC DNA]</scope>
    <source>
        <strain evidence="4 5">NCTC11190</strain>
    </source>
</reference>
<evidence type="ECO:0000256" key="2">
    <source>
        <dbReference type="ARBA" id="ARBA00023235"/>
    </source>
</evidence>
<dbReference type="GO" id="GO:0001522">
    <property type="term" value="P:pseudouridine synthesis"/>
    <property type="evidence" value="ECO:0007669"/>
    <property type="project" value="InterPro"/>
</dbReference>
<evidence type="ECO:0000259" key="3">
    <source>
        <dbReference type="Pfam" id="PF00849"/>
    </source>
</evidence>
<dbReference type="GO" id="GO:0003723">
    <property type="term" value="F:RNA binding"/>
    <property type="evidence" value="ECO:0007669"/>
    <property type="project" value="InterPro"/>
</dbReference>
<comment type="similarity">
    <text evidence="1">Belongs to the pseudouridine synthase RluA family.</text>
</comment>
<protein>
    <submittedName>
        <fullName evidence="4">tRNA pseudouridine synthase C</fullName>
        <ecNumber evidence="4">5.4.99.26</ecNumber>
    </submittedName>
</protein>
<dbReference type="OrthoDB" id="9807829at2"/>
<evidence type="ECO:0000313" key="4">
    <source>
        <dbReference type="EMBL" id="SUE34242.1"/>
    </source>
</evidence>
<dbReference type="AlphaFoldDB" id="A0A379MUD6"/>
<evidence type="ECO:0000256" key="1">
    <source>
        <dbReference type="ARBA" id="ARBA00010876"/>
    </source>
</evidence>
<dbReference type="GO" id="GO:0006396">
    <property type="term" value="P:RNA processing"/>
    <property type="evidence" value="ECO:0007669"/>
    <property type="project" value="UniProtKB-ARBA"/>
</dbReference>
<dbReference type="SUPFAM" id="SSF55120">
    <property type="entry name" value="Pseudouridine synthase"/>
    <property type="match status" value="1"/>
</dbReference>
<feature type="domain" description="Pseudouridine synthase RsuA/RluA-like" evidence="3">
    <location>
        <begin position="10"/>
        <end position="172"/>
    </location>
</feature>
<gene>
    <name evidence="4" type="primary">truC</name>
    <name evidence="4" type="ORF">NCTC11190_01463</name>
</gene>
<dbReference type="InterPro" id="IPR050188">
    <property type="entry name" value="RluA_PseudoU_synthase"/>
</dbReference>
<dbReference type="RefSeq" id="WP_027290033.1">
    <property type="nucleotide sequence ID" value="NZ_CALVFX010000007.1"/>
</dbReference>
<dbReference type="Gene3D" id="3.30.2350.10">
    <property type="entry name" value="Pseudouridine synthase"/>
    <property type="match status" value="1"/>
</dbReference>
<accession>A0A379MUD6</accession>
<dbReference type="GO" id="GO:0160149">
    <property type="term" value="F:tRNA pseudouridine(65) synthase activity"/>
    <property type="evidence" value="ECO:0007669"/>
    <property type="project" value="UniProtKB-EC"/>
</dbReference>
<dbReference type="EC" id="5.4.99.26" evidence="4"/>
<organism evidence="4 5">
    <name type="scientific">Rikenella microfusus</name>
    <dbReference type="NCBI Taxonomy" id="28139"/>
    <lineage>
        <taxon>Bacteria</taxon>
        <taxon>Pseudomonadati</taxon>
        <taxon>Bacteroidota</taxon>
        <taxon>Bacteroidia</taxon>
        <taxon>Bacteroidales</taxon>
        <taxon>Rikenellaceae</taxon>
        <taxon>Rikenella</taxon>
    </lineage>
</organism>
<sequence length="237" mass="27045">MVEVLYEDNHVIVVNKRPGELVQPDPTGDPALEDTVKAYIKTKYGKPGAVFLGVVHRIDRPVGGAVLLARTSKALVRLNEQLKQRRFRKIYWAIVENSPDRPEGELRHYIVRNGKTNKSTAHDTQNAVPRNLQSEAKEAILRYKLLASSDRYHLLEIELLTGRHHQIRCQLSKIGCPIKGDLKYGASRSNKDGGISLWARRLTFEHPVTHKMITVEAPTPHDDKLWAYFEKEATRRD</sequence>
<keyword evidence="5" id="KW-1185">Reference proteome</keyword>
<dbReference type="InterPro" id="IPR006145">
    <property type="entry name" value="PsdUridine_synth_RsuA/RluA"/>
</dbReference>
<dbReference type="PANTHER" id="PTHR21600:SF83">
    <property type="entry name" value="PSEUDOURIDYLATE SYNTHASE RPUSD4, MITOCHONDRIAL"/>
    <property type="match status" value="1"/>
</dbReference>
<dbReference type="InterPro" id="IPR020103">
    <property type="entry name" value="PsdUridine_synth_cat_dom_sf"/>
</dbReference>
<evidence type="ECO:0000313" key="5">
    <source>
        <dbReference type="Proteomes" id="UP000255233"/>
    </source>
</evidence>
<dbReference type="PANTHER" id="PTHR21600">
    <property type="entry name" value="MITOCHONDRIAL RNA PSEUDOURIDINE SYNTHASE"/>
    <property type="match status" value="1"/>
</dbReference>
<dbReference type="Pfam" id="PF00849">
    <property type="entry name" value="PseudoU_synth_2"/>
    <property type="match status" value="1"/>
</dbReference>